<reference evidence="6 7" key="1">
    <citation type="journal article" date="2019" name="Sci. Rep.">
        <title>Comparative genomics of chytrid fungi reveal insights into the obligate biotrophic and pathogenic lifestyle of Synchytrium endobioticum.</title>
        <authorList>
            <person name="van de Vossenberg B.T.L.H."/>
            <person name="Warris S."/>
            <person name="Nguyen H.D.T."/>
            <person name="van Gent-Pelzer M.P.E."/>
            <person name="Joly D.L."/>
            <person name="van de Geest H.C."/>
            <person name="Bonants P.J.M."/>
            <person name="Smith D.S."/>
            <person name="Levesque C.A."/>
            <person name="van der Lee T.A.J."/>
        </authorList>
    </citation>
    <scope>NUCLEOTIDE SEQUENCE [LARGE SCALE GENOMIC DNA]</scope>
    <source>
        <strain evidence="6 7">JEL517</strain>
    </source>
</reference>
<dbReference type="EMBL" id="QEAO01000001">
    <property type="protein sequence ID" value="TPX38317.1"/>
    <property type="molecule type" value="Genomic_DNA"/>
</dbReference>
<dbReference type="GeneID" id="42001528"/>
<evidence type="ECO:0000313" key="7">
    <source>
        <dbReference type="Proteomes" id="UP000319731"/>
    </source>
</evidence>
<evidence type="ECO:0000313" key="6">
    <source>
        <dbReference type="EMBL" id="TPX38317.1"/>
    </source>
</evidence>
<dbReference type="AlphaFoldDB" id="A0A507CB79"/>
<dbReference type="Proteomes" id="UP000319731">
    <property type="component" value="Unassembled WGS sequence"/>
</dbReference>
<dbReference type="SUPFAM" id="SSF82199">
    <property type="entry name" value="SET domain"/>
    <property type="match status" value="1"/>
</dbReference>
<dbReference type="PANTHER" id="PTHR12197">
    <property type="entry name" value="HISTONE-LYSINE N-METHYLTRANSFERASE SMYD"/>
    <property type="match status" value="1"/>
</dbReference>
<dbReference type="InterPro" id="IPR046341">
    <property type="entry name" value="SET_dom_sf"/>
</dbReference>
<evidence type="ECO:0000256" key="3">
    <source>
        <dbReference type="ARBA" id="ARBA00022833"/>
    </source>
</evidence>
<keyword evidence="3" id="KW-0862">Zinc</keyword>
<feature type="domain" description="MYND-type" evidence="5">
    <location>
        <begin position="56"/>
        <end position="97"/>
    </location>
</feature>
<proteinExistence type="predicted"/>
<keyword evidence="1" id="KW-0479">Metal-binding</keyword>
<evidence type="ECO:0000256" key="4">
    <source>
        <dbReference type="PROSITE-ProRule" id="PRU00134"/>
    </source>
</evidence>
<gene>
    <name evidence="6" type="ORF">SmJEL517_g00301</name>
</gene>
<organism evidence="6 7">
    <name type="scientific">Synchytrium microbalum</name>
    <dbReference type="NCBI Taxonomy" id="1806994"/>
    <lineage>
        <taxon>Eukaryota</taxon>
        <taxon>Fungi</taxon>
        <taxon>Fungi incertae sedis</taxon>
        <taxon>Chytridiomycota</taxon>
        <taxon>Chytridiomycota incertae sedis</taxon>
        <taxon>Chytridiomycetes</taxon>
        <taxon>Synchytriales</taxon>
        <taxon>Synchytriaceae</taxon>
        <taxon>Synchytrium</taxon>
    </lineage>
</organism>
<comment type="caution">
    <text evidence="6">The sequence shown here is derived from an EMBL/GenBank/DDBJ whole genome shotgun (WGS) entry which is preliminary data.</text>
</comment>
<name>A0A507CB79_9FUNG</name>
<dbReference type="RefSeq" id="XP_031028031.1">
    <property type="nucleotide sequence ID" value="XM_031166231.1"/>
</dbReference>
<dbReference type="GO" id="GO:0008270">
    <property type="term" value="F:zinc ion binding"/>
    <property type="evidence" value="ECO:0007669"/>
    <property type="project" value="UniProtKB-KW"/>
</dbReference>
<dbReference type="Gene3D" id="6.10.140.2220">
    <property type="match status" value="1"/>
</dbReference>
<dbReference type="Gene3D" id="2.170.270.10">
    <property type="entry name" value="SET domain"/>
    <property type="match status" value="1"/>
</dbReference>
<dbReference type="OrthoDB" id="1028014at2759"/>
<accession>A0A507CB79</accession>
<dbReference type="PANTHER" id="PTHR12197:SF292">
    <property type="entry name" value="SET DOMAIN-CONTAINING PROTEIN"/>
    <property type="match status" value="1"/>
</dbReference>
<dbReference type="PROSITE" id="PS50865">
    <property type="entry name" value="ZF_MYND_2"/>
    <property type="match status" value="1"/>
</dbReference>
<dbReference type="STRING" id="1806994.A0A507CB79"/>
<dbReference type="SUPFAM" id="SSF144232">
    <property type="entry name" value="HIT/MYND zinc finger-like"/>
    <property type="match status" value="1"/>
</dbReference>
<evidence type="ECO:0000256" key="2">
    <source>
        <dbReference type="ARBA" id="ARBA00022771"/>
    </source>
</evidence>
<keyword evidence="2 4" id="KW-0863">Zinc-finger</keyword>
<keyword evidence="7" id="KW-1185">Reference proteome</keyword>
<dbReference type="InterPro" id="IPR050869">
    <property type="entry name" value="H3K4_H4K5_MeTrfase"/>
</dbReference>
<dbReference type="Pfam" id="PF01753">
    <property type="entry name" value="zf-MYND"/>
    <property type="match status" value="1"/>
</dbReference>
<evidence type="ECO:0000256" key="1">
    <source>
        <dbReference type="ARBA" id="ARBA00022723"/>
    </source>
</evidence>
<protein>
    <recommendedName>
        <fullName evidence="5">MYND-type domain-containing protein</fullName>
    </recommendedName>
</protein>
<evidence type="ECO:0000259" key="5">
    <source>
        <dbReference type="PROSITE" id="PS50865"/>
    </source>
</evidence>
<sequence length="471" mass="51944">MPILPSQIPNPLLKVGHVPNKGRSFIASRALAPGSILLKVLPYAAVPDTNHKTRVCAYCLTLNTPHAFIPCTSCNIAHYCSDTCKSRDWTSQHELECSLVHSLHHEDVLDVLKEDGGDYILDFTWLLIRVLIRHCRELQGGMKQSTDSNHHMGTFADVWDMISNTESFPAARLKQFARVAQVLATFTEAKLWPLLDGHQRAGFLPAVKVDNRIDLNDIVKETAGSNGQKIGLVNQSSPPTASLVASLRELVCKEECNSFGLYTYAFESGQSPRQPYGLALYPTVVYFNHSCQPAVGHVTKPHQSQNSHNNGSNNHSMPFAGSHAEMIFFNYAQLSEGDEATISYVDVADEEAVVSNAGVGNRGDARRELLKGYFFFDCDCERCEEDGLVNSKTGSVAAATDEDNARTNNSAITVGHIVCGNKNGCRGFYIPKSLVVKDDSSSDWVCEACGYVYTHKDEYISEKRVMKSDLE</sequence>
<dbReference type="InterPro" id="IPR002893">
    <property type="entry name" value="Znf_MYND"/>
</dbReference>